<proteinExistence type="predicted"/>
<comment type="caution">
    <text evidence="3">The sequence shown here is derived from an EMBL/GenBank/DDBJ whole genome shotgun (WGS) entry which is preliminary data.</text>
</comment>
<reference evidence="3" key="1">
    <citation type="submission" date="2021-05" db="EMBL/GenBank/DDBJ databases">
        <title>Molecular characterization for Shewanella algae harboring chromosomal blaOXA-55-like strains isolated from clinical and environment sample.</title>
        <authorList>
            <person name="Ohama Y."/>
            <person name="Aoki K."/>
            <person name="Harada S."/>
            <person name="Moriya K."/>
            <person name="Ishii Y."/>
            <person name="Tateda K."/>
        </authorList>
    </citation>
    <scope>NUCLEOTIDE SEQUENCE</scope>
    <source>
        <strain evidence="3">JCM 11563</strain>
    </source>
</reference>
<comment type="subcellular location">
    <subcellularLocation>
        <location evidence="1">Cell envelope</location>
    </subcellularLocation>
</comment>
<evidence type="ECO:0000313" key="4">
    <source>
        <dbReference type="Proteomes" id="UP000887104"/>
    </source>
</evidence>
<dbReference type="Proteomes" id="UP000887104">
    <property type="component" value="Unassembled WGS sequence"/>
</dbReference>
<evidence type="ECO:0008006" key="5">
    <source>
        <dbReference type="Google" id="ProtNLM"/>
    </source>
</evidence>
<evidence type="ECO:0000313" key="3">
    <source>
        <dbReference type="EMBL" id="GIU42100.1"/>
    </source>
</evidence>
<organism evidence="3 4">
    <name type="scientific">Shewanella sairae</name>
    <dbReference type="NCBI Taxonomy" id="190310"/>
    <lineage>
        <taxon>Bacteria</taxon>
        <taxon>Pseudomonadati</taxon>
        <taxon>Pseudomonadota</taxon>
        <taxon>Gammaproteobacteria</taxon>
        <taxon>Alteromonadales</taxon>
        <taxon>Shewanellaceae</taxon>
        <taxon>Shewanella</taxon>
    </lineage>
</organism>
<dbReference type="PROSITE" id="PS51257">
    <property type="entry name" value="PROKAR_LIPOPROTEIN"/>
    <property type="match status" value="1"/>
</dbReference>
<dbReference type="Gene3D" id="2.40.50.100">
    <property type="match status" value="1"/>
</dbReference>
<dbReference type="PANTHER" id="PTHR32347:SF23">
    <property type="entry name" value="BLL5650 PROTEIN"/>
    <property type="match status" value="1"/>
</dbReference>
<evidence type="ECO:0000256" key="1">
    <source>
        <dbReference type="ARBA" id="ARBA00004196"/>
    </source>
</evidence>
<keyword evidence="2" id="KW-0175">Coiled coil</keyword>
<dbReference type="RefSeq" id="WP_220779676.1">
    <property type="nucleotide sequence ID" value="NZ_BPEY01000009.1"/>
</dbReference>
<sequence>MFDIPKDRSPLNKASWSLLVVIAVACAILIAFLSRQAFSSSATDSRSLISSVENASLHISISGYGKFVPKTQRGINALSGGHIVEVFKKPGNLVGKGEIILSLNNPKLLRLLETSELALLEEQANQQRVEAESAQEIEDQRGKIRLAKVKLALADAELNAHKKLKDNQVISTLDLHKAQVAWEQEDAILKMELSRYQTLTKTRQAIEDSARYRLEKAIKQKELLASEVEQLNVRASMAGMLTELADELEVGRHVEEGQAVGMIADLSSYYARINITAADAEYVSLGLMSKVQFKGIEINGKVSRVDPTVNNGSVEIDISFDGVLPTAVRPNIDVTAAVDIAEHHDILVVARPAGVIRAHREYPLFVWDQNQTYFQRRNIMIGDIADEQMQVLAGLYVGDKILLNVPKNRENSAQIIMEDIYE</sequence>
<dbReference type="InterPro" id="IPR050465">
    <property type="entry name" value="UPF0194_transport"/>
</dbReference>
<gene>
    <name evidence="3" type="ORF">TUM4438_07870</name>
</gene>
<name>A0ABQ4P3M5_9GAMM</name>
<dbReference type="PANTHER" id="PTHR32347">
    <property type="entry name" value="EFFLUX SYSTEM COMPONENT YKNX-RELATED"/>
    <property type="match status" value="1"/>
</dbReference>
<evidence type="ECO:0000256" key="2">
    <source>
        <dbReference type="ARBA" id="ARBA00023054"/>
    </source>
</evidence>
<protein>
    <recommendedName>
        <fullName evidence="5">HlyD family efflux transporter periplasmic adaptor subunit</fullName>
    </recommendedName>
</protein>
<accession>A0ABQ4P3M5</accession>
<keyword evidence="4" id="KW-1185">Reference proteome</keyword>
<dbReference type="Gene3D" id="2.40.30.170">
    <property type="match status" value="1"/>
</dbReference>
<dbReference type="EMBL" id="BPEY01000009">
    <property type="protein sequence ID" value="GIU42100.1"/>
    <property type="molecule type" value="Genomic_DNA"/>
</dbReference>
<dbReference type="Gene3D" id="1.10.287.470">
    <property type="entry name" value="Helix hairpin bin"/>
    <property type="match status" value="1"/>
</dbReference>